<protein>
    <submittedName>
        <fullName evidence="3">Uncharacterized protein</fullName>
    </submittedName>
</protein>
<dbReference type="Proteomes" id="UP000774326">
    <property type="component" value="Unassembled WGS sequence"/>
</dbReference>
<reference evidence="3" key="2">
    <citation type="submission" date="2021-01" db="EMBL/GenBank/DDBJ databases">
        <authorList>
            <person name="Schikora-Tamarit M.A."/>
        </authorList>
    </citation>
    <scope>NUCLEOTIDE SEQUENCE</scope>
    <source>
        <strain evidence="3">CBS2887</strain>
    </source>
</reference>
<keyword evidence="2" id="KW-0812">Transmembrane</keyword>
<keyword evidence="4" id="KW-1185">Reference proteome</keyword>
<evidence type="ECO:0000256" key="2">
    <source>
        <dbReference type="SAM" id="Phobius"/>
    </source>
</evidence>
<feature type="transmembrane region" description="Helical" evidence="2">
    <location>
        <begin position="13"/>
        <end position="32"/>
    </location>
</feature>
<comment type="caution">
    <text evidence="3">The sequence shown here is derived from an EMBL/GenBank/DDBJ whole genome shotgun (WGS) entry which is preliminary data.</text>
</comment>
<evidence type="ECO:0000313" key="3">
    <source>
        <dbReference type="EMBL" id="KAH3687615.1"/>
    </source>
</evidence>
<dbReference type="AlphaFoldDB" id="A0A9P8QDE0"/>
<keyword evidence="2" id="KW-0472">Membrane</keyword>
<keyword evidence="2" id="KW-1133">Transmembrane helix</keyword>
<sequence>MAQYCRTYKVDCFFIRVGHLIFTGGGLNVVNFPIWPNQFDIGAVLLLLDLVVLLPVLQDGPENPVETNHTSPHNGHIVNPLGALFQFLELVLLVVGLVVIPLHERHVAVDQVRIDQVQLHLQVREIGLPDGPRLGWMVVVLHPFAEVVGNVVFRKIGPGVFKVDDDKALILCLLNCCWVKRLRPFLQVLEHDRALESLPGGQSDPRVQLPHSSGDSRRDSLVHDIGFGQSDGVVQVLLDSAVREAAEQSGANVTQRQPHEDLQLRLTVNDALHVRPPEEAGGNVRDSKGGIIEEEVTITLPLLRAPWLLEDEEELMAYEFLLLLESEGLLDPAPPRERERERTGVIIGVPMLELLLLAELLLVMMLLLLLRETAVCGKLMIGVPHGFSVTDNWSDQPLWSGDGNGDIDVVSVHQLVAFDGTVDGWDVLHGQGGGLREQTHETKLDVFLLDDFILRLALELPSLEQLELEQQPLELQSLELQSLELQQLGLEQQLRFPLEPQWQQEQHRQLGHHPFGSSINLDQLRRTFCQRFSEFWNLNNGGVESDKGDSVEGVQLSSGWSDRGQKRCGLGDRERSDGSGLDSGRASSKSWESLGDGTDVS</sequence>
<feature type="region of interest" description="Disordered" evidence="1">
    <location>
        <begin position="545"/>
        <end position="601"/>
    </location>
</feature>
<feature type="transmembrane region" description="Helical" evidence="2">
    <location>
        <begin position="77"/>
        <end position="100"/>
    </location>
</feature>
<dbReference type="EMBL" id="JAEUBG010000721">
    <property type="protein sequence ID" value="KAH3687615.1"/>
    <property type="molecule type" value="Genomic_DNA"/>
</dbReference>
<gene>
    <name evidence="3" type="ORF">WICPIJ_001425</name>
</gene>
<evidence type="ECO:0000256" key="1">
    <source>
        <dbReference type="SAM" id="MobiDB-lite"/>
    </source>
</evidence>
<organism evidence="3 4">
    <name type="scientific">Wickerhamomyces pijperi</name>
    <name type="common">Yeast</name>
    <name type="synonym">Pichia pijperi</name>
    <dbReference type="NCBI Taxonomy" id="599730"/>
    <lineage>
        <taxon>Eukaryota</taxon>
        <taxon>Fungi</taxon>
        <taxon>Dikarya</taxon>
        <taxon>Ascomycota</taxon>
        <taxon>Saccharomycotina</taxon>
        <taxon>Saccharomycetes</taxon>
        <taxon>Phaffomycetales</taxon>
        <taxon>Wickerhamomycetaceae</taxon>
        <taxon>Wickerhamomyces</taxon>
    </lineage>
</organism>
<feature type="transmembrane region" description="Helical" evidence="2">
    <location>
        <begin position="345"/>
        <end position="370"/>
    </location>
</feature>
<proteinExistence type="predicted"/>
<accession>A0A9P8QDE0</accession>
<feature type="compositionally biased region" description="Basic and acidic residues" evidence="1">
    <location>
        <begin position="563"/>
        <end position="577"/>
    </location>
</feature>
<name>A0A9P8QDE0_WICPI</name>
<reference evidence="3" key="1">
    <citation type="journal article" date="2021" name="Open Biol.">
        <title>Shared evolutionary footprints suggest mitochondrial oxidative damage underlies multiple complex I losses in fungi.</title>
        <authorList>
            <person name="Schikora-Tamarit M.A."/>
            <person name="Marcet-Houben M."/>
            <person name="Nosek J."/>
            <person name="Gabaldon T."/>
        </authorList>
    </citation>
    <scope>NUCLEOTIDE SEQUENCE</scope>
    <source>
        <strain evidence="3">CBS2887</strain>
    </source>
</reference>
<feature type="region of interest" description="Disordered" evidence="1">
    <location>
        <begin position="197"/>
        <end position="217"/>
    </location>
</feature>
<evidence type="ECO:0000313" key="4">
    <source>
        <dbReference type="Proteomes" id="UP000774326"/>
    </source>
</evidence>